<evidence type="ECO:0000313" key="2">
    <source>
        <dbReference type="EMBL" id="PBK92577.1"/>
    </source>
</evidence>
<dbReference type="AlphaFoldDB" id="A0A2H3DTZ2"/>
<dbReference type="Gene3D" id="3.40.50.1010">
    <property type="entry name" value="5'-nuclease"/>
    <property type="match status" value="1"/>
</dbReference>
<dbReference type="Proteomes" id="UP000217790">
    <property type="component" value="Unassembled WGS sequence"/>
</dbReference>
<feature type="domain" description="XPG-I" evidence="1">
    <location>
        <begin position="25"/>
        <end position="108"/>
    </location>
</feature>
<reference evidence="3" key="1">
    <citation type="journal article" date="2017" name="Nat. Ecol. Evol.">
        <title>Genome expansion and lineage-specific genetic innovations in the forest pathogenic fungi Armillaria.</title>
        <authorList>
            <person name="Sipos G."/>
            <person name="Prasanna A.N."/>
            <person name="Walter M.C."/>
            <person name="O'Connor E."/>
            <person name="Balint B."/>
            <person name="Krizsan K."/>
            <person name="Kiss B."/>
            <person name="Hess J."/>
            <person name="Varga T."/>
            <person name="Slot J."/>
            <person name="Riley R."/>
            <person name="Boka B."/>
            <person name="Rigling D."/>
            <person name="Barry K."/>
            <person name="Lee J."/>
            <person name="Mihaltcheva S."/>
            <person name="LaButti K."/>
            <person name="Lipzen A."/>
            <person name="Waldron R."/>
            <person name="Moloney N.M."/>
            <person name="Sperisen C."/>
            <person name="Kredics L."/>
            <person name="Vagvoelgyi C."/>
            <person name="Patrignani A."/>
            <person name="Fitzpatrick D."/>
            <person name="Nagy I."/>
            <person name="Doyle S."/>
            <person name="Anderson J.B."/>
            <person name="Grigoriev I.V."/>
            <person name="Gueldener U."/>
            <person name="Muensterkoetter M."/>
            <person name="Nagy L.G."/>
        </authorList>
    </citation>
    <scope>NUCLEOTIDE SEQUENCE [LARGE SCALE GENOMIC DNA]</scope>
    <source>
        <strain evidence="3">Ar21-2</strain>
    </source>
</reference>
<dbReference type="SUPFAM" id="SSF88723">
    <property type="entry name" value="PIN domain-like"/>
    <property type="match status" value="1"/>
</dbReference>
<dbReference type="EMBL" id="KZ293658">
    <property type="protein sequence ID" value="PBK92577.1"/>
    <property type="molecule type" value="Genomic_DNA"/>
</dbReference>
<dbReference type="InterPro" id="IPR006086">
    <property type="entry name" value="XPG-I_dom"/>
</dbReference>
<dbReference type="OrthoDB" id="2148513at2759"/>
<keyword evidence="3" id="KW-1185">Reference proteome</keyword>
<dbReference type="GO" id="GO:0004518">
    <property type="term" value="F:nuclease activity"/>
    <property type="evidence" value="ECO:0007669"/>
    <property type="project" value="InterPro"/>
</dbReference>
<dbReference type="STRING" id="47427.A0A2H3DTZ2"/>
<sequence length="129" mass="14489">MAKDRHPLEKELMSGMKELAEAFGIEHRTASDNAVVDLALLNAHGIINGILTDDFKAFLYGAHTVIQNPSSTHHGMLNNKGKQEQYLVHHLADLRYNRVSLIFISWLCTQTGVFDCNFIEIAVELTHLC</sequence>
<evidence type="ECO:0000259" key="1">
    <source>
        <dbReference type="Pfam" id="PF00867"/>
    </source>
</evidence>
<gene>
    <name evidence="2" type="ORF">ARMGADRAFT_1080634</name>
</gene>
<dbReference type="InParanoid" id="A0A2H3DTZ2"/>
<dbReference type="InterPro" id="IPR029060">
    <property type="entry name" value="PIN-like_dom_sf"/>
</dbReference>
<evidence type="ECO:0000313" key="3">
    <source>
        <dbReference type="Proteomes" id="UP000217790"/>
    </source>
</evidence>
<accession>A0A2H3DTZ2</accession>
<name>A0A2H3DTZ2_ARMGA</name>
<proteinExistence type="predicted"/>
<dbReference type="Pfam" id="PF00867">
    <property type="entry name" value="XPG_I"/>
    <property type="match status" value="1"/>
</dbReference>
<protein>
    <recommendedName>
        <fullName evidence="1">XPG-I domain-containing protein</fullName>
    </recommendedName>
</protein>
<organism evidence="2 3">
    <name type="scientific">Armillaria gallica</name>
    <name type="common">Bulbous honey fungus</name>
    <name type="synonym">Armillaria bulbosa</name>
    <dbReference type="NCBI Taxonomy" id="47427"/>
    <lineage>
        <taxon>Eukaryota</taxon>
        <taxon>Fungi</taxon>
        <taxon>Dikarya</taxon>
        <taxon>Basidiomycota</taxon>
        <taxon>Agaricomycotina</taxon>
        <taxon>Agaricomycetes</taxon>
        <taxon>Agaricomycetidae</taxon>
        <taxon>Agaricales</taxon>
        <taxon>Marasmiineae</taxon>
        <taxon>Physalacriaceae</taxon>
        <taxon>Armillaria</taxon>
    </lineage>
</organism>